<evidence type="ECO:0000313" key="1">
    <source>
        <dbReference type="EMBL" id="KAK2191393.1"/>
    </source>
</evidence>
<dbReference type="Proteomes" id="UP001209878">
    <property type="component" value="Unassembled WGS sequence"/>
</dbReference>
<protein>
    <submittedName>
        <fullName evidence="1">Uncharacterized protein</fullName>
    </submittedName>
</protein>
<accession>A0AAD9UJ28</accession>
<evidence type="ECO:0000313" key="2">
    <source>
        <dbReference type="Proteomes" id="UP001209878"/>
    </source>
</evidence>
<name>A0AAD9UJ28_RIDPI</name>
<gene>
    <name evidence="1" type="ORF">NP493_53g08114</name>
</gene>
<organism evidence="1 2">
    <name type="scientific">Ridgeia piscesae</name>
    <name type="common">Tubeworm</name>
    <dbReference type="NCBI Taxonomy" id="27915"/>
    <lineage>
        <taxon>Eukaryota</taxon>
        <taxon>Metazoa</taxon>
        <taxon>Spiralia</taxon>
        <taxon>Lophotrochozoa</taxon>
        <taxon>Annelida</taxon>
        <taxon>Polychaeta</taxon>
        <taxon>Sedentaria</taxon>
        <taxon>Canalipalpata</taxon>
        <taxon>Sabellida</taxon>
        <taxon>Siboglinidae</taxon>
        <taxon>Ridgeia</taxon>
    </lineage>
</organism>
<dbReference type="EMBL" id="JAODUO010000053">
    <property type="protein sequence ID" value="KAK2191393.1"/>
    <property type="molecule type" value="Genomic_DNA"/>
</dbReference>
<dbReference type="AlphaFoldDB" id="A0AAD9UJ28"/>
<comment type="caution">
    <text evidence="1">The sequence shown here is derived from an EMBL/GenBank/DDBJ whole genome shotgun (WGS) entry which is preliminary data.</text>
</comment>
<sequence length="52" mass="6230">MILFIPARSSRTYRRPERIIPHIGFWNLVRHDGDCDFGCSHNKSLKSRMWMP</sequence>
<keyword evidence="2" id="KW-1185">Reference proteome</keyword>
<reference evidence="1" key="1">
    <citation type="journal article" date="2023" name="Mol. Biol. Evol.">
        <title>Third-Generation Sequencing Reveals the Adaptive Role of the Epigenome in Three Deep-Sea Polychaetes.</title>
        <authorList>
            <person name="Perez M."/>
            <person name="Aroh O."/>
            <person name="Sun Y."/>
            <person name="Lan Y."/>
            <person name="Juniper S.K."/>
            <person name="Young C.R."/>
            <person name="Angers B."/>
            <person name="Qian P.Y."/>
        </authorList>
    </citation>
    <scope>NUCLEOTIDE SEQUENCE</scope>
    <source>
        <strain evidence="1">R07B-5</strain>
    </source>
</reference>
<proteinExistence type="predicted"/>